<evidence type="ECO:0000256" key="1">
    <source>
        <dbReference type="ARBA" id="ARBA00022723"/>
    </source>
</evidence>
<dbReference type="PANTHER" id="PTHR35848">
    <property type="entry name" value="OXALATE-BINDING PROTEIN"/>
    <property type="match status" value="1"/>
</dbReference>
<accession>A0ABD5S231</accession>
<feature type="domain" description="Cupin type-2" evidence="2">
    <location>
        <begin position="37"/>
        <end position="95"/>
    </location>
</feature>
<evidence type="ECO:0000313" key="4">
    <source>
        <dbReference type="Proteomes" id="UP001596328"/>
    </source>
</evidence>
<dbReference type="InterPro" id="IPR011051">
    <property type="entry name" value="RmlC_Cupin_sf"/>
</dbReference>
<dbReference type="InterPro" id="IPR013096">
    <property type="entry name" value="Cupin_2"/>
</dbReference>
<dbReference type="Proteomes" id="UP001596328">
    <property type="component" value="Unassembled WGS sequence"/>
</dbReference>
<keyword evidence="1" id="KW-0479">Metal-binding</keyword>
<sequence length="99" mass="10711">MSYTKVNYRDVDPVGDGLHFLRDALDCEELGVSVLDAEPGWEGMEHDHDDEGEEEVYLLVDGEATVTVDGEDVEMTAGDALRIPPGATRAIENGETAST</sequence>
<evidence type="ECO:0000259" key="2">
    <source>
        <dbReference type="Pfam" id="PF07883"/>
    </source>
</evidence>
<comment type="caution">
    <text evidence="3">The sequence shown here is derived from an EMBL/GenBank/DDBJ whole genome shotgun (WGS) entry which is preliminary data.</text>
</comment>
<keyword evidence="4" id="KW-1185">Reference proteome</keyword>
<dbReference type="Pfam" id="PF07883">
    <property type="entry name" value="Cupin_2"/>
    <property type="match status" value="1"/>
</dbReference>
<name>A0ABD5S231_9EURY</name>
<dbReference type="EMBL" id="JBHSWU010000618">
    <property type="protein sequence ID" value="MFC6725620.1"/>
    <property type="molecule type" value="Genomic_DNA"/>
</dbReference>
<organism evidence="3 4">
    <name type="scientific">Halobium palmae</name>
    <dbReference type="NCBI Taxonomy" id="1776492"/>
    <lineage>
        <taxon>Archaea</taxon>
        <taxon>Methanobacteriati</taxon>
        <taxon>Methanobacteriota</taxon>
        <taxon>Stenosarchaea group</taxon>
        <taxon>Halobacteria</taxon>
        <taxon>Halobacteriales</taxon>
        <taxon>Haloferacaceae</taxon>
        <taxon>Halobium</taxon>
    </lineage>
</organism>
<dbReference type="AlphaFoldDB" id="A0ABD5S231"/>
<dbReference type="GO" id="GO:0046872">
    <property type="term" value="F:metal ion binding"/>
    <property type="evidence" value="ECO:0007669"/>
    <property type="project" value="UniProtKB-KW"/>
</dbReference>
<protein>
    <submittedName>
        <fullName evidence="3">Cupin domain-containing protein</fullName>
    </submittedName>
</protein>
<dbReference type="Gene3D" id="2.60.120.10">
    <property type="entry name" value="Jelly Rolls"/>
    <property type="match status" value="1"/>
</dbReference>
<dbReference type="PANTHER" id="PTHR35848:SF9">
    <property type="entry name" value="SLL1358 PROTEIN"/>
    <property type="match status" value="1"/>
</dbReference>
<evidence type="ECO:0000313" key="3">
    <source>
        <dbReference type="EMBL" id="MFC6725620.1"/>
    </source>
</evidence>
<reference evidence="3 4" key="1">
    <citation type="journal article" date="2019" name="Int. J. Syst. Evol. Microbiol.">
        <title>The Global Catalogue of Microorganisms (GCM) 10K type strain sequencing project: providing services to taxonomists for standard genome sequencing and annotation.</title>
        <authorList>
            <consortium name="The Broad Institute Genomics Platform"/>
            <consortium name="The Broad Institute Genome Sequencing Center for Infectious Disease"/>
            <person name="Wu L."/>
            <person name="Ma J."/>
        </authorList>
    </citation>
    <scope>NUCLEOTIDE SEQUENCE [LARGE SCALE GENOMIC DNA]</scope>
    <source>
        <strain evidence="3 4">NBRC 111368</strain>
    </source>
</reference>
<dbReference type="SUPFAM" id="SSF51182">
    <property type="entry name" value="RmlC-like cupins"/>
    <property type="match status" value="1"/>
</dbReference>
<gene>
    <name evidence="3" type="ORF">ACFQE1_14845</name>
</gene>
<dbReference type="InterPro" id="IPR014710">
    <property type="entry name" value="RmlC-like_jellyroll"/>
</dbReference>
<feature type="non-terminal residue" evidence="3">
    <location>
        <position position="99"/>
    </location>
</feature>
<dbReference type="InterPro" id="IPR051610">
    <property type="entry name" value="GPI/OXD"/>
</dbReference>
<proteinExistence type="predicted"/>